<evidence type="ECO:0000256" key="5">
    <source>
        <dbReference type="RuleBase" id="RU003495"/>
    </source>
</evidence>
<dbReference type="GO" id="GO:0071555">
    <property type="term" value="P:cell wall organization"/>
    <property type="evidence" value="ECO:0007669"/>
    <property type="project" value="UniProtKB-KW"/>
</dbReference>
<dbReference type="SUPFAM" id="SSF110997">
    <property type="entry name" value="Sporulation related repeat"/>
    <property type="match status" value="1"/>
</dbReference>
<protein>
    <recommendedName>
        <fullName evidence="4">Probable endolytic peptidoglycan transglycosylase RlpA</fullName>
        <ecNumber evidence="4">4.2.2.-</ecNumber>
    </recommendedName>
</protein>
<dbReference type="Gene3D" id="2.40.40.10">
    <property type="entry name" value="RlpA-like domain"/>
    <property type="match status" value="1"/>
</dbReference>
<dbReference type="AlphaFoldDB" id="A0A1I6L1S2"/>
<dbReference type="EC" id="4.2.2.-" evidence="4"/>
<evidence type="ECO:0000256" key="1">
    <source>
        <dbReference type="ARBA" id="ARBA00022729"/>
    </source>
</evidence>
<dbReference type="CDD" id="cd22268">
    <property type="entry name" value="DPBB_RlpA-like"/>
    <property type="match status" value="1"/>
</dbReference>
<evidence type="ECO:0000313" key="7">
    <source>
        <dbReference type="EMBL" id="SFR97228.1"/>
    </source>
</evidence>
<sequence>MVRRPPPAPVEIPRNEKPFSTEVGVASWYGTSGRRAANGEAYDQDALTAASRTLPLGTIARVTNLATGQAVVVRITDRGPFVPGRILDLSLGAAKANGLYRFGVTKVRVEAFQSADVVLGPGRWCVQVGAFADPNDATQLKNDFLRRYGPTAKVITFKGDTGSWVRLTLAVPDRDKSEEAASQVRIPDPGVEAYVTRTN</sequence>
<dbReference type="PANTHER" id="PTHR34183:SF8">
    <property type="entry name" value="ENDOLYTIC PEPTIDOGLYCAN TRANSGLYCOSYLASE RLPA-RELATED"/>
    <property type="match status" value="1"/>
</dbReference>
<evidence type="ECO:0000256" key="2">
    <source>
        <dbReference type="ARBA" id="ARBA00023239"/>
    </source>
</evidence>
<keyword evidence="3 4" id="KW-0961">Cell wall biogenesis/degradation</keyword>
<dbReference type="EMBL" id="FOZL01000001">
    <property type="protein sequence ID" value="SFR97228.1"/>
    <property type="molecule type" value="Genomic_DNA"/>
</dbReference>
<dbReference type="InterPro" id="IPR012997">
    <property type="entry name" value="RplA"/>
</dbReference>
<dbReference type="HAMAP" id="MF_02071">
    <property type="entry name" value="RlpA"/>
    <property type="match status" value="1"/>
</dbReference>
<dbReference type="InterPro" id="IPR009009">
    <property type="entry name" value="RlpA-like_DPBB"/>
</dbReference>
<dbReference type="InterPro" id="IPR007730">
    <property type="entry name" value="SPOR-like_dom"/>
</dbReference>
<evidence type="ECO:0000256" key="4">
    <source>
        <dbReference type="HAMAP-Rule" id="MF_02071"/>
    </source>
</evidence>
<evidence type="ECO:0000313" key="8">
    <source>
        <dbReference type="Proteomes" id="UP000199024"/>
    </source>
</evidence>
<accession>A0A1I6L1S2</accession>
<feature type="domain" description="SPOR" evidence="6">
    <location>
        <begin position="118"/>
        <end position="198"/>
    </location>
</feature>
<dbReference type="GO" id="GO:0000270">
    <property type="term" value="P:peptidoglycan metabolic process"/>
    <property type="evidence" value="ECO:0007669"/>
    <property type="project" value="UniProtKB-UniRule"/>
</dbReference>
<dbReference type="Gene3D" id="3.30.70.1070">
    <property type="entry name" value="Sporulation related repeat"/>
    <property type="match status" value="1"/>
</dbReference>
<dbReference type="NCBIfam" id="TIGR00413">
    <property type="entry name" value="rlpA"/>
    <property type="match status" value="1"/>
</dbReference>
<evidence type="ECO:0000256" key="3">
    <source>
        <dbReference type="ARBA" id="ARBA00023316"/>
    </source>
</evidence>
<dbReference type="PANTHER" id="PTHR34183">
    <property type="entry name" value="ENDOLYTIC PEPTIDOGLYCAN TRANSGLYCOSYLASE RLPA"/>
    <property type="match status" value="1"/>
</dbReference>
<keyword evidence="8" id="KW-1185">Reference proteome</keyword>
<dbReference type="SUPFAM" id="SSF50685">
    <property type="entry name" value="Barwin-like endoglucanases"/>
    <property type="match status" value="1"/>
</dbReference>
<dbReference type="PROSITE" id="PS51724">
    <property type="entry name" value="SPOR"/>
    <property type="match status" value="1"/>
</dbReference>
<dbReference type="InterPro" id="IPR036908">
    <property type="entry name" value="RlpA-like_sf"/>
</dbReference>
<dbReference type="RefSeq" id="WP_245781600.1">
    <property type="nucleotide sequence ID" value="NZ_FOZL01000001.1"/>
</dbReference>
<comment type="similarity">
    <text evidence="4 5">Belongs to the RlpA family.</text>
</comment>
<reference evidence="7 8" key="1">
    <citation type="submission" date="2016-10" db="EMBL/GenBank/DDBJ databases">
        <authorList>
            <person name="de Groot N.N."/>
        </authorList>
    </citation>
    <scope>NUCLEOTIDE SEQUENCE [LARGE SCALE GENOMIC DNA]</scope>
    <source>
        <strain evidence="7 8">DSM 21001</strain>
    </source>
</reference>
<gene>
    <name evidence="4" type="primary">rlpA</name>
    <name evidence="7" type="ORF">SAMN05421771_0106</name>
</gene>
<proteinExistence type="inferred from homology"/>
<dbReference type="Pfam" id="PF05036">
    <property type="entry name" value="SPOR"/>
    <property type="match status" value="1"/>
</dbReference>
<keyword evidence="7" id="KW-0449">Lipoprotein</keyword>
<dbReference type="InterPro" id="IPR036680">
    <property type="entry name" value="SPOR-like_sf"/>
</dbReference>
<dbReference type="Pfam" id="PF03330">
    <property type="entry name" value="DPBB_1"/>
    <property type="match status" value="1"/>
</dbReference>
<name>A0A1I6L1S2_9BACT</name>
<dbReference type="Proteomes" id="UP000199024">
    <property type="component" value="Unassembled WGS sequence"/>
</dbReference>
<evidence type="ECO:0000259" key="6">
    <source>
        <dbReference type="PROSITE" id="PS51724"/>
    </source>
</evidence>
<organism evidence="7 8">
    <name type="scientific">Granulicella pectinivorans</name>
    <dbReference type="NCBI Taxonomy" id="474950"/>
    <lineage>
        <taxon>Bacteria</taxon>
        <taxon>Pseudomonadati</taxon>
        <taxon>Acidobacteriota</taxon>
        <taxon>Terriglobia</taxon>
        <taxon>Terriglobales</taxon>
        <taxon>Acidobacteriaceae</taxon>
        <taxon>Granulicella</taxon>
    </lineage>
</organism>
<dbReference type="STRING" id="474950.SAMN05421771_0106"/>
<dbReference type="InterPro" id="IPR034718">
    <property type="entry name" value="RlpA"/>
</dbReference>
<keyword evidence="1" id="KW-0732">Signal</keyword>
<dbReference type="GO" id="GO:0008932">
    <property type="term" value="F:lytic endotransglycosylase activity"/>
    <property type="evidence" value="ECO:0007669"/>
    <property type="project" value="UniProtKB-UniRule"/>
</dbReference>
<comment type="function">
    <text evidence="4">Lytic transglycosylase with a strong preference for naked glycan strands that lack stem peptides.</text>
</comment>
<dbReference type="GO" id="GO:0042834">
    <property type="term" value="F:peptidoglycan binding"/>
    <property type="evidence" value="ECO:0007669"/>
    <property type="project" value="InterPro"/>
</dbReference>
<keyword evidence="2 4" id="KW-0456">Lyase</keyword>